<feature type="domain" description="HTH arsR-type" evidence="4">
    <location>
        <begin position="1"/>
        <end position="91"/>
    </location>
</feature>
<evidence type="ECO:0000259" key="4">
    <source>
        <dbReference type="PROSITE" id="PS50987"/>
    </source>
</evidence>
<evidence type="ECO:0000256" key="2">
    <source>
        <dbReference type="ARBA" id="ARBA00023125"/>
    </source>
</evidence>
<keyword evidence="3" id="KW-0804">Transcription</keyword>
<dbReference type="PANTHER" id="PTHR43132:SF6">
    <property type="entry name" value="HTH-TYPE TRANSCRIPTIONAL REPRESSOR CZRA"/>
    <property type="match status" value="1"/>
</dbReference>
<dbReference type="SMART" id="SM00418">
    <property type="entry name" value="HTH_ARSR"/>
    <property type="match status" value="1"/>
</dbReference>
<evidence type="ECO:0000256" key="1">
    <source>
        <dbReference type="ARBA" id="ARBA00023015"/>
    </source>
</evidence>
<proteinExistence type="predicted"/>
<dbReference type="InterPro" id="IPR001845">
    <property type="entry name" value="HTH_ArsR_DNA-bd_dom"/>
</dbReference>
<dbReference type="Proteomes" id="UP000176752">
    <property type="component" value="Unassembled WGS sequence"/>
</dbReference>
<accession>A0A1G2DXM5</accession>
<dbReference type="EMBL" id="MHLV01000001">
    <property type="protein sequence ID" value="OGZ18152.1"/>
    <property type="molecule type" value="Genomic_DNA"/>
</dbReference>
<dbReference type="PROSITE" id="PS50987">
    <property type="entry name" value="HTH_ARSR_2"/>
    <property type="match status" value="1"/>
</dbReference>
<keyword evidence="2" id="KW-0238">DNA-binding</keyword>
<name>A0A1G2DXM5_9BACT</name>
<dbReference type="InterPro" id="IPR036388">
    <property type="entry name" value="WH-like_DNA-bd_sf"/>
</dbReference>
<reference evidence="5 6" key="1">
    <citation type="journal article" date="2016" name="Nat. Commun.">
        <title>Thousands of microbial genomes shed light on interconnected biogeochemical processes in an aquifer system.</title>
        <authorList>
            <person name="Anantharaman K."/>
            <person name="Brown C.T."/>
            <person name="Hug L.A."/>
            <person name="Sharon I."/>
            <person name="Castelle C.J."/>
            <person name="Probst A.J."/>
            <person name="Thomas B.C."/>
            <person name="Singh A."/>
            <person name="Wilkins M.J."/>
            <person name="Karaoz U."/>
            <person name="Brodie E.L."/>
            <person name="Williams K.H."/>
            <person name="Hubbard S.S."/>
            <person name="Banfield J.F."/>
        </authorList>
    </citation>
    <scope>NUCLEOTIDE SEQUENCE [LARGE SCALE GENOMIC DNA]</scope>
</reference>
<dbReference type="Pfam" id="PF01022">
    <property type="entry name" value="HTH_5"/>
    <property type="match status" value="1"/>
</dbReference>
<protein>
    <recommendedName>
        <fullName evidence="4">HTH arsR-type domain-containing protein</fullName>
    </recommendedName>
</protein>
<comment type="caution">
    <text evidence="5">The sequence shown here is derived from an EMBL/GenBank/DDBJ whole genome shotgun (WGS) entry which is preliminary data.</text>
</comment>
<evidence type="ECO:0000256" key="3">
    <source>
        <dbReference type="ARBA" id="ARBA00023163"/>
    </source>
</evidence>
<dbReference type="InterPro" id="IPR036390">
    <property type="entry name" value="WH_DNA-bd_sf"/>
</dbReference>
<dbReference type="AlphaFoldDB" id="A0A1G2DXM5"/>
<dbReference type="STRING" id="1801660.A2Z78_00030"/>
<dbReference type="GO" id="GO:0003700">
    <property type="term" value="F:DNA-binding transcription factor activity"/>
    <property type="evidence" value="ECO:0007669"/>
    <property type="project" value="InterPro"/>
</dbReference>
<dbReference type="Gene3D" id="1.10.10.10">
    <property type="entry name" value="Winged helix-like DNA-binding domain superfamily/Winged helix DNA-binding domain"/>
    <property type="match status" value="1"/>
</dbReference>
<dbReference type="InterPro" id="IPR051011">
    <property type="entry name" value="Metal_resp_trans_reg"/>
</dbReference>
<evidence type="ECO:0000313" key="5">
    <source>
        <dbReference type="EMBL" id="OGZ18152.1"/>
    </source>
</evidence>
<dbReference type="NCBIfam" id="NF033788">
    <property type="entry name" value="HTH_metalloreg"/>
    <property type="match status" value="1"/>
</dbReference>
<organism evidence="5 6">
    <name type="scientific">Candidatus Nealsonbacteria bacterium RBG_13_36_15</name>
    <dbReference type="NCBI Taxonomy" id="1801660"/>
    <lineage>
        <taxon>Bacteria</taxon>
        <taxon>Candidatus Nealsoniibacteriota</taxon>
    </lineage>
</organism>
<keyword evidence="1" id="KW-0805">Transcription regulation</keyword>
<dbReference type="SUPFAM" id="SSF46785">
    <property type="entry name" value="Winged helix' DNA-binding domain"/>
    <property type="match status" value="1"/>
</dbReference>
<dbReference type="PRINTS" id="PR00778">
    <property type="entry name" value="HTHARSR"/>
</dbReference>
<dbReference type="PANTHER" id="PTHR43132">
    <property type="entry name" value="ARSENICAL RESISTANCE OPERON REPRESSOR ARSR-RELATED"/>
    <property type="match status" value="1"/>
</dbReference>
<dbReference type="CDD" id="cd00090">
    <property type="entry name" value="HTH_ARSR"/>
    <property type="match status" value="1"/>
</dbReference>
<evidence type="ECO:0000313" key="6">
    <source>
        <dbReference type="Proteomes" id="UP000176752"/>
    </source>
</evidence>
<sequence>MLTKNCPLCFKILSDKNRAKIIYYLGKNKKSNVKEINSLFKLRQPTISHHLIVLKKIGILKSKKTGKEVYYFLNKKYSCSKCQILKMPHLK</sequence>
<gene>
    <name evidence="5" type="ORF">A2Z78_00030</name>
</gene>
<dbReference type="GO" id="GO:0003677">
    <property type="term" value="F:DNA binding"/>
    <property type="evidence" value="ECO:0007669"/>
    <property type="project" value="UniProtKB-KW"/>
</dbReference>
<dbReference type="InterPro" id="IPR011991">
    <property type="entry name" value="ArsR-like_HTH"/>
</dbReference>